<dbReference type="PANTHER" id="PTHR43133">
    <property type="entry name" value="RNA POLYMERASE ECF-TYPE SIGMA FACTO"/>
    <property type="match status" value="1"/>
</dbReference>
<dbReference type="InterPro" id="IPR013249">
    <property type="entry name" value="RNA_pol_sigma70_r4_t2"/>
</dbReference>
<dbReference type="EMBL" id="VSSQ01002262">
    <property type="protein sequence ID" value="MPM14337.1"/>
    <property type="molecule type" value="Genomic_DNA"/>
</dbReference>
<keyword evidence="3" id="KW-0731">Sigma factor</keyword>
<evidence type="ECO:0000256" key="3">
    <source>
        <dbReference type="ARBA" id="ARBA00023082"/>
    </source>
</evidence>
<dbReference type="SUPFAM" id="SSF88946">
    <property type="entry name" value="Sigma2 domain of RNA polymerase sigma factors"/>
    <property type="match status" value="1"/>
</dbReference>
<feature type="domain" description="RNA polymerase sigma factor 70 region 4 type 2" evidence="6">
    <location>
        <begin position="131"/>
        <end position="181"/>
    </location>
</feature>
<evidence type="ECO:0000313" key="7">
    <source>
        <dbReference type="EMBL" id="MPM14337.1"/>
    </source>
</evidence>
<evidence type="ECO:0000259" key="5">
    <source>
        <dbReference type="Pfam" id="PF04542"/>
    </source>
</evidence>
<dbReference type="SUPFAM" id="SSF88659">
    <property type="entry name" value="Sigma3 and sigma4 domains of RNA polymerase sigma factors"/>
    <property type="match status" value="1"/>
</dbReference>
<evidence type="ECO:0000259" key="6">
    <source>
        <dbReference type="Pfam" id="PF08281"/>
    </source>
</evidence>
<dbReference type="CDD" id="cd06171">
    <property type="entry name" value="Sigma70_r4"/>
    <property type="match status" value="1"/>
</dbReference>
<dbReference type="Gene3D" id="1.10.1740.10">
    <property type="match status" value="1"/>
</dbReference>
<organism evidence="7">
    <name type="scientific">bioreactor metagenome</name>
    <dbReference type="NCBI Taxonomy" id="1076179"/>
    <lineage>
        <taxon>unclassified sequences</taxon>
        <taxon>metagenomes</taxon>
        <taxon>ecological metagenomes</taxon>
    </lineage>
</organism>
<dbReference type="PANTHER" id="PTHR43133:SF51">
    <property type="entry name" value="RNA POLYMERASE SIGMA FACTOR"/>
    <property type="match status" value="1"/>
</dbReference>
<keyword evidence="2" id="KW-0805">Transcription regulation</keyword>
<dbReference type="NCBIfam" id="TIGR02937">
    <property type="entry name" value="sigma70-ECF"/>
    <property type="match status" value="1"/>
</dbReference>
<dbReference type="InterPro" id="IPR014284">
    <property type="entry name" value="RNA_pol_sigma-70_dom"/>
</dbReference>
<dbReference type="GO" id="GO:0006352">
    <property type="term" value="P:DNA-templated transcription initiation"/>
    <property type="evidence" value="ECO:0007669"/>
    <property type="project" value="InterPro"/>
</dbReference>
<name>A0A644XEK1_9ZZZZ</name>
<dbReference type="InterPro" id="IPR013325">
    <property type="entry name" value="RNA_pol_sigma_r2"/>
</dbReference>
<proteinExistence type="inferred from homology"/>
<protein>
    <recommendedName>
        <fullName evidence="8">RNA polymerase sigma factor SigV</fullName>
    </recommendedName>
</protein>
<gene>
    <name evidence="7" type="ORF">SDC9_60699</name>
</gene>
<accession>A0A644XEK1</accession>
<evidence type="ECO:0008006" key="8">
    <source>
        <dbReference type="Google" id="ProtNLM"/>
    </source>
</evidence>
<dbReference type="GO" id="GO:0003677">
    <property type="term" value="F:DNA binding"/>
    <property type="evidence" value="ECO:0007669"/>
    <property type="project" value="InterPro"/>
</dbReference>
<feature type="domain" description="RNA polymerase sigma-70 region 2" evidence="5">
    <location>
        <begin position="40"/>
        <end position="98"/>
    </location>
</feature>
<dbReference type="AlphaFoldDB" id="A0A644XEK1"/>
<dbReference type="GO" id="GO:0016987">
    <property type="term" value="F:sigma factor activity"/>
    <property type="evidence" value="ECO:0007669"/>
    <property type="project" value="UniProtKB-KW"/>
</dbReference>
<dbReference type="InterPro" id="IPR036388">
    <property type="entry name" value="WH-like_DNA-bd_sf"/>
</dbReference>
<dbReference type="Pfam" id="PF08281">
    <property type="entry name" value="Sigma70_r4_2"/>
    <property type="match status" value="1"/>
</dbReference>
<comment type="similarity">
    <text evidence="1">Belongs to the sigma-70 factor family. ECF subfamily.</text>
</comment>
<comment type="caution">
    <text evidence="7">The sequence shown here is derived from an EMBL/GenBank/DDBJ whole genome shotgun (WGS) entry which is preliminary data.</text>
</comment>
<evidence type="ECO:0000256" key="1">
    <source>
        <dbReference type="ARBA" id="ARBA00010641"/>
    </source>
</evidence>
<dbReference type="InterPro" id="IPR013324">
    <property type="entry name" value="RNA_pol_sigma_r3/r4-like"/>
</dbReference>
<sequence length="189" mass="22740">MIENIAMKKIKLFNKKQQKYTENELITKAQSGCDESFEKLINTYKEYLYKTAFLYVKNEHDALDIYQETVYKAYINISKLRNVNYFKTWITKILINNVNMKNRHYKKFQDEQVEDYIGEIAYSNIEENIDLYDAIDSLEEKYKTPVILQYFHDLSISQIAEIMDSNENTVKSYIRRAKKKLYDILKEEK</sequence>
<evidence type="ECO:0000256" key="4">
    <source>
        <dbReference type="ARBA" id="ARBA00023163"/>
    </source>
</evidence>
<dbReference type="InterPro" id="IPR039425">
    <property type="entry name" value="RNA_pol_sigma-70-like"/>
</dbReference>
<reference evidence="7" key="1">
    <citation type="submission" date="2019-08" db="EMBL/GenBank/DDBJ databases">
        <authorList>
            <person name="Kucharzyk K."/>
            <person name="Murdoch R.W."/>
            <person name="Higgins S."/>
            <person name="Loffler F."/>
        </authorList>
    </citation>
    <scope>NUCLEOTIDE SEQUENCE</scope>
</reference>
<evidence type="ECO:0000256" key="2">
    <source>
        <dbReference type="ARBA" id="ARBA00023015"/>
    </source>
</evidence>
<dbReference type="Pfam" id="PF04542">
    <property type="entry name" value="Sigma70_r2"/>
    <property type="match status" value="1"/>
</dbReference>
<keyword evidence="4" id="KW-0804">Transcription</keyword>
<dbReference type="InterPro" id="IPR007627">
    <property type="entry name" value="RNA_pol_sigma70_r2"/>
</dbReference>
<dbReference type="Gene3D" id="1.10.10.10">
    <property type="entry name" value="Winged helix-like DNA-binding domain superfamily/Winged helix DNA-binding domain"/>
    <property type="match status" value="1"/>
</dbReference>